<dbReference type="SUPFAM" id="SSF51735">
    <property type="entry name" value="NAD(P)-binding Rossmann-fold domains"/>
    <property type="match status" value="1"/>
</dbReference>
<evidence type="ECO:0000313" key="4">
    <source>
        <dbReference type="EMBL" id="SPQ26349.1"/>
    </source>
</evidence>
<keyword evidence="2" id="KW-0560">Oxidoreductase</keyword>
<feature type="domain" description="Enoyl reductase (ER)" evidence="3">
    <location>
        <begin position="8"/>
        <end position="367"/>
    </location>
</feature>
<dbReference type="Pfam" id="PF00107">
    <property type="entry name" value="ADH_zinc_N"/>
    <property type="match status" value="1"/>
</dbReference>
<evidence type="ECO:0000313" key="5">
    <source>
        <dbReference type="Proteomes" id="UP000289323"/>
    </source>
</evidence>
<dbReference type="PANTHER" id="PTHR45348:SF7">
    <property type="entry name" value="ZINC BINDING OXIDOREDUCTASE, PUTATIVE-RELATED"/>
    <property type="match status" value="1"/>
</dbReference>
<reference evidence="4 5" key="1">
    <citation type="submission" date="2018-04" db="EMBL/GenBank/DDBJ databases">
        <authorList>
            <person name="Huttner S."/>
            <person name="Dainat J."/>
        </authorList>
    </citation>
    <scope>NUCLEOTIDE SEQUENCE [LARGE SCALE GENOMIC DNA]</scope>
</reference>
<dbReference type="Gene3D" id="3.90.180.10">
    <property type="entry name" value="Medium-chain alcohol dehydrogenases, catalytic domain"/>
    <property type="match status" value="1"/>
</dbReference>
<dbReference type="InterPro" id="IPR036291">
    <property type="entry name" value="NAD(P)-bd_dom_sf"/>
</dbReference>
<evidence type="ECO:0000259" key="3">
    <source>
        <dbReference type="SMART" id="SM00829"/>
    </source>
</evidence>
<dbReference type="PANTHER" id="PTHR45348">
    <property type="entry name" value="HYPOTHETICAL OXIDOREDUCTASE (EUROFUNG)"/>
    <property type="match status" value="1"/>
</dbReference>
<proteinExistence type="inferred from homology"/>
<dbReference type="Gene3D" id="3.40.50.720">
    <property type="entry name" value="NAD(P)-binding Rossmann-like Domain"/>
    <property type="match status" value="1"/>
</dbReference>
<comment type="similarity">
    <text evidence="1">Belongs to the zinc-containing alcohol dehydrogenase family.</text>
</comment>
<dbReference type="SUPFAM" id="SSF50129">
    <property type="entry name" value="GroES-like"/>
    <property type="match status" value="1"/>
</dbReference>
<organism evidence="4 5">
    <name type="scientific">Thermothielavioides terrestris</name>
    <dbReference type="NCBI Taxonomy" id="2587410"/>
    <lineage>
        <taxon>Eukaryota</taxon>
        <taxon>Fungi</taxon>
        <taxon>Dikarya</taxon>
        <taxon>Ascomycota</taxon>
        <taxon>Pezizomycotina</taxon>
        <taxon>Sordariomycetes</taxon>
        <taxon>Sordariomycetidae</taxon>
        <taxon>Sordariales</taxon>
        <taxon>Chaetomiaceae</taxon>
        <taxon>Thermothielavioides</taxon>
    </lineage>
</organism>
<accession>A0A446BV95</accession>
<dbReference type="GO" id="GO:0016651">
    <property type="term" value="F:oxidoreductase activity, acting on NAD(P)H"/>
    <property type="evidence" value="ECO:0007669"/>
    <property type="project" value="InterPro"/>
</dbReference>
<evidence type="ECO:0000256" key="1">
    <source>
        <dbReference type="ARBA" id="ARBA00008072"/>
    </source>
</evidence>
<dbReference type="AlphaFoldDB" id="A0A446BV95"/>
<dbReference type="CDD" id="cd08249">
    <property type="entry name" value="enoyl_reductase_like"/>
    <property type="match status" value="1"/>
</dbReference>
<dbReference type="InterPro" id="IPR020843">
    <property type="entry name" value="ER"/>
</dbReference>
<dbReference type="Proteomes" id="UP000289323">
    <property type="component" value="Unassembled WGS sequence"/>
</dbReference>
<dbReference type="InterPro" id="IPR011032">
    <property type="entry name" value="GroES-like_sf"/>
</dbReference>
<gene>
    <name evidence="4" type="ORF">TT172_LOCUS8768</name>
</gene>
<evidence type="ECO:0000256" key="2">
    <source>
        <dbReference type="ARBA" id="ARBA00023002"/>
    </source>
</evidence>
<dbReference type="InterPro" id="IPR013149">
    <property type="entry name" value="ADH-like_C"/>
</dbReference>
<dbReference type="InterPro" id="IPR047122">
    <property type="entry name" value="Trans-enoyl_RdTase-like"/>
</dbReference>
<name>A0A446BV95_9PEZI</name>
<dbReference type="EMBL" id="OUUZ01000017">
    <property type="protein sequence ID" value="SPQ26349.1"/>
    <property type="molecule type" value="Genomic_DNA"/>
</dbReference>
<dbReference type="InterPro" id="IPR013154">
    <property type="entry name" value="ADH-like_N"/>
</dbReference>
<dbReference type="SMART" id="SM00829">
    <property type="entry name" value="PKS_ER"/>
    <property type="match status" value="1"/>
</dbReference>
<dbReference type="Pfam" id="PF08240">
    <property type="entry name" value="ADH_N"/>
    <property type="match status" value="1"/>
</dbReference>
<sequence>MKALILNAELKTASVRPDTPLPSPQPGELLIRVEAIALNPVDALYTGHPLGATGRTVGSDFAGVVVAVGPASSSSSGGGSPSQQPIQVGQRVAGFLQGACSANPRPGAFAEYLVCPADLVWRVPDGVAPERAAPVSLCGLTAAQAVFYRLGLPAPFVTGREAAGSDGGGGEPLRFFIYGASTSVGMYAAQLVRRSCEVSGRRLVLIGAASRARFEMLRAEPYGYEALVDYRDADWPEQVRRLAGGDGVDFAYDCISEGESVKKAASTLREGGKIAVVRSRKSGAWVAAEGELRSEPIYGAVWEGLGVEIQYQGFVVPAPAEARRFAASFYSWLSGGGRLEPNPIRLMPGGLDRVVPDGFSLLGTGRVSDRQRDGTDWLRPISAEKLVYKIQE</sequence>
<protein>
    <submittedName>
        <fullName evidence="4">343a262d-e4fa-4ec9-9018-371c29a94a56</fullName>
    </submittedName>
</protein>